<dbReference type="SUPFAM" id="SSF50993">
    <property type="entry name" value="Peptidase/esterase 'gauge' domain"/>
    <property type="match status" value="1"/>
</dbReference>
<dbReference type="Pfam" id="PF00326">
    <property type="entry name" value="Peptidase_S9"/>
    <property type="match status" value="1"/>
</dbReference>
<feature type="compositionally biased region" description="Polar residues" evidence="5">
    <location>
        <begin position="1"/>
        <end position="12"/>
    </location>
</feature>
<dbReference type="PANTHER" id="PTHR42881">
    <property type="entry name" value="PROLYL ENDOPEPTIDASE"/>
    <property type="match status" value="1"/>
</dbReference>
<dbReference type="InterPro" id="IPR051167">
    <property type="entry name" value="Prolyl_oligopep/macrocyclase"/>
</dbReference>
<reference evidence="8" key="2">
    <citation type="submission" date="2024-10" db="UniProtKB">
        <authorList>
            <consortium name="EnsemblProtists"/>
        </authorList>
    </citation>
    <scope>IDENTIFICATION</scope>
</reference>
<dbReference type="Gene3D" id="3.40.50.1820">
    <property type="entry name" value="alpha/beta hydrolase"/>
    <property type="match status" value="1"/>
</dbReference>
<dbReference type="eggNOG" id="KOG2237">
    <property type="taxonomic scope" value="Eukaryota"/>
</dbReference>
<dbReference type="HOGENOM" id="CLU_267109_0_0_1"/>
<evidence type="ECO:0000256" key="5">
    <source>
        <dbReference type="SAM" id="MobiDB-lite"/>
    </source>
</evidence>
<dbReference type="AlphaFoldDB" id="A0A0D3JKA6"/>
<dbReference type="PaxDb" id="2903-EOD23941"/>
<dbReference type="EnsemblProtists" id="EOD23941">
    <property type="protein sequence ID" value="EOD23941"/>
    <property type="gene ID" value="EMIHUDRAFT_450620"/>
</dbReference>
<dbReference type="InterPro" id="IPR001375">
    <property type="entry name" value="Peptidase_S9_cat"/>
</dbReference>
<dbReference type="PANTHER" id="PTHR42881:SF13">
    <property type="entry name" value="PROLYL ENDOPEPTIDASE"/>
    <property type="match status" value="1"/>
</dbReference>
<dbReference type="RefSeq" id="XP_005776370.1">
    <property type="nucleotide sequence ID" value="XM_005776313.1"/>
</dbReference>
<feature type="domain" description="Peptidase S9 prolyl oligopeptidase catalytic" evidence="6">
    <location>
        <begin position="847"/>
        <end position="1051"/>
    </location>
</feature>
<keyword evidence="2" id="KW-0645">Protease</keyword>
<accession>A0A0D3JKA6</accession>
<dbReference type="GO" id="GO:0004252">
    <property type="term" value="F:serine-type endopeptidase activity"/>
    <property type="evidence" value="ECO:0007669"/>
    <property type="project" value="InterPro"/>
</dbReference>
<keyword evidence="4" id="KW-0720">Serine protease</keyword>
<evidence type="ECO:0000259" key="7">
    <source>
        <dbReference type="Pfam" id="PF02897"/>
    </source>
</evidence>
<dbReference type="Proteomes" id="UP000013827">
    <property type="component" value="Unassembled WGS sequence"/>
</dbReference>
<feature type="compositionally biased region" description="Basic residues" evidence="5">
    <location>
        <begin position="13"/>
        <end position="24"/>
    </location>
</feature>
<feature type="compositionally biased region" description="Low complexity" evidence="5">
    <location>
        <begin position="25"/>
        <end position="36"/>
    </location>
</feature>
<name>A0A0D3JKA6_EMIH1</name>
<protein>
    <recommendedName>
        <fullName evidence="10">Prolyl oligopeptidase</fullName>
    </recommendedName>
</protein>
<dbReference type="GO" id="GO:0006508">
    <property type="term" value="P:proteolysis"/>
    <property type="evidence" value="ECO:0007669"/>
    <property type="project" value="UniProtKB-KW"/>
</dbReference>
<evidence type="ECO:0000256" key="1">
    <source>
        <dbReference type="ARBA" id="ARBA00005228"/>
    </source>
</evidence>
<evidence type="ECO:0000313" key="9">
    <source>
        <dbReference type="Proteomes" id="UP000013827"/>
    </source>
</evidence>
<evidence type="ECO:0008006" key="10">
    <source>
        <dbReference type="Google" id="ProtNLM"/>
    </source>
</evidence>
<proteinExistence type="inferred from homology"/>
<dbReference type="SUPFAM" id="SSF53474">
    <property type="entry name" value="alpha/beta-Hydrolases"/>
    <property type="match status" value="1"/>
</dbReference>
<dbReference type="PRINTS" id="PR00862">
    <property type="entry name" value="PROLIGOPTASE"/>
</dbReference>
<keyword evidence="3" id="KW-0378">Hydrolase</keyword>
<evidence type="ECO:0000256" key="3">
    <source>
        <dbReference type="ARBA" id="ARBA00022801"/>
    </source>
</evidence>
<dbReference type="InterPro" id="IPR029058">
    <property type="entry name" value="AB_hydrolase_fold"/>
</dbReference>
<dbReference type="GeneID" id="17269487"/>
<evidence type="ECO:0000259" key="6">
    <source>
        <dbReference type="Pfam" id="PF00326"/>
    </source>
</evidence>
<feature type="region of interest" description="Disordered" evidence="5">
    <location>
        <begin position="1"/>
        <end position="36"/>
    </location>
</feature>
<organism evidence="8 9">
    <name type="scientific">Emiliania huxleyi (strain CCMP1516)</name>
    <dbReference type="NCBI Taxonomy" id="280463"/>
    <lineage>
        <taxon>Eukaryota</taxon>
        <taxon>Haptista</taxon>
        <taxon>Haptophyta</taxon>
        <taxon>Prymnesiophyceae</taxon>
        <taxon>Isochrysidales</taxon>
        <taxon>Noelaerhabdaceae</taxon>
        <taxon>Emiliania</taxon>
    </lineage>
</organism>
<reference evidence="9" key="1">
    <citation type="journal article" date="2013" name="Nature">
        <title>Pan genome of the phytoplankton Emiliania underpins its global distribution.</title>
        <authorList>
            <person name="Read B.A."/>
            <person name="Kegel J."/>
            <person name="Klute M.J."/>
            <person name="Kuo A."/>
            <person name="Lefebvre S.C."/>
            <person name="Maumus F."/>
            <person name="Mayer C."/>
            <person name="Miller J."/>
            <person name="Monier A."/>
            <person name="Salamov A."/>
            <person name="Young J."/>
            <person name="Aguilar M."/>
            <person name="Claverie J.M."/>
            <person name="Frickenhaus S."/>
            <person name="Gonzalez K."/>
            <person name="Herman E.K."/>
            <person name="Lin Y.C."/>
            <person name="Napier J."/>
            <person name="Ogata H."/>
            <person name="Sarno A.F."/>
            <person name="Shmutz J."/>
            <person name="Schroeder D."/>
            <person name="de Vargas C."/>
            <person name="Verret F."/>
            <person name="von Dassow P."/>
            <person name="Valentin K."/>
            <person name="Van de Peer Y."/>
            <person name="Wheeler G."/>
            <person name="Dacks J.B."/>
            <person name="Delwiche C.F."/>
            <person name="Dyhrman S.T."/>
            <person name="Glockner G."/>
            <person name="John U."/>
            <person name="Richards T."/>
            <person name="Worden A.Z."/>
            <person name="Zhang X."/>
            <person name="Grigoriev I.V."/>
            <person name="Allen A.E."/>
            <person name="Bidle K."/>
            <person name="Borodovsky M."/>
            <person name="Bowler C."/>
            <person name="Brownlee C."/>
            <person name="Cock J.M."/>
            <person name="Elias M."/>
            <person name="Gladyshev V.N."/>
            <person name="Groth M."/>
            <person name="Guda C."/>
            <person name="Hadaegh A."/>
            <person name="Iglesias-Rodriguez M.D."/>
            <person name="Jenkins J."/>
            <person name="Jones B.M."/>
            <person name="Lawson T."/>
            <person name="Leese F."/>
            <person name="Lindquist E."/>
            <person name="Lobanov A."/>
            <person name="Lomsadze A."/>
            <person name="Malik S.B."/>
            <person name="Marsh M.E."/>
            <person name="Mackinder L."/>
            <person name="Mock T."/>
            <person name="Mueller-Roeber B."/>
            <person name="Pagarete A."/>
            <person name="Parker M."/>
            <person name="Probert I."/>
            <person name="Quesneville H."/>
            <person name="Raines C."/>
            <person name="Rensing S.A."/>
            <person name="Riano-Pachon D.M."/>
            <person name="Richier S."/>
            <person name="Rokitta S."/>
            <person name="Shiraiwa Y."/>
            <person name="Soanes D.M."/>
            <person name="van der Giezen M."/>
            <person name="Wahlund T.M."/>
            <person name="Williams B."/>
            <person name="Wilson W."/>
            <person name="Wolfe G."/>
            <person name="Wurch L.L."/>
        </authorList>
    </citation>
    <scope>NUCLEOTIDE SEQUENCE</scope>
</reference>
<dbReference type="InterPro" id="IPR002470">
    <property type="entry name" value="Peptidase_S9A"/>
</dbReference>
<evidence type="ECO:0000256" key="4">
    <source>
        <dbReference type="ARBA" id="ARBA00022825"/>
    </source>
</evidence>
<comment type="similarity">
    <text evidence="1">Belongs to the peptidase S9A family.</text>
</comment>
<dbReference type="GO" id="GO:0005829">
    <property type="term" value="C:cytosol"/>
    <property type="evidence" value="ECO:0007669"/>
    <property type="project" value="TreeGrafter"/>
</dbReference>
<evidence type="ECO:0000313" key="8">
    <source>
        <dbReference type="EnsemblProtists" id="EOD23941"/>
    </source>
</evidence>
<evidence type="ECO:0000256" key="2">
    <source>
        <dbReference type="ARBA" id="ARBA00022670"/>
    </source>
</evidence>
<dbReference type="Pfam" id="PF02897">
    <property type="entry name" value="Peptidase_S9_N"/>
    <property type="match status" value="1"/>
</dbReference>
<dbReference type="InterPro" id="IPR023302">
    <property type="entry name" value="Pept_S9A_N"/>
</dbReference>
<dbReference type="KEGG" id="ehx:EMIHUDRAFT_450620"/>
<sequence>MATVAAVSTQRSFARRGRWRRRRPAPAARAPADCGGASALPPLSELLWSVRGASPPLTGDAELAGAFDGLRLDEVLRLREGLPRLAAALDGGEEEMRVCYLGGSVTEQKAGYRPLVTAWLRAAAAGSCRVEEVPAFCGNCGSKVLAFMVADWVCRAGRRGRAWRGRSSRDAVWTGDTLLETGDADGIGSALEGIVRHVRDALPRSEICLLYMYVRDDLPLHLRTGSKAWADNTDAAAAATHTQLDMNPLANGEQRPWWLLQLLDRWSYFWRLAVVLLVEEMPPGEHTAVLRLEPEVPDPPHWEAFRREGKAHKLWLMHWLVEESSELERAFWEEFITSRRSEECEDGINKENISRRDGRRTNEGIKFFMLARLAMSAAITDAHLPTLAQPDSDPRIWLEDVTGEEALAWVKARNAAALSSFGNPSDSATYSRILEILDSKAKIPYIGRVLNGLYYNFWQDETHVRGIWRRCTLDEYRKEEPAWETALDLDALGAAEGVSWVWGGSIPLDEGPTVRKERVMIRLSRGGSDATVVREFDLDAKAFVAEREGGFALPEAKSRLCYKDRDTLLVGGEEMTDSGYPRTVYEWRRGTPLSEATKVYEGEKSDVAVTGYAYLDRGHRYELRSRSITFYTEVPVPEDADIETFADQLLAWLGHEAGALLAAPLEPFLDADGDEARRSLLVPLFTPTESCSLEGSSATKSRLVLSVLQDVVNESRFWRYAAGAWSLEQTVRSEGYAVSSFSAVDAEAGDAVWTTTSSYTQPTALSLADAGSPLEQEPLKSLPAFFNADGLKTQQLFATSADGTRVPYFLVSKEGLPLDGSTPTLLYGYGGFEISLTPGYSGGVGAAWLEKGHAYVQANIRGGGEYGPRWHQAALKEKRNKAYEDFEAVARDLISRGVTSPSKLGCQGGSNGGLLTGNMLARHSGLFGAIVCQVPLLDMRRFHKLLAGASWMGEYGDPDTDDWSFLQRYSPYHNLDEATAYPPILFTTSTRDDRVHPGHARKMVHKLLELGKGPSTHYYENIEGGHGGAADNKQRAFMSTLAYAFLERTLAGAAAGGKKGCKWHAGFDHIDLFIKTNRGCPSRVIAWNNGSRDAVSSVLRSFGTVRSLVVGAYAEASDDLHQLFDCVVESASKQHWRRIGARSAKEARSYFATTPRRAWGVHFAREFARHRIRRVVFVGAPRRQPGRPLATADGDWPALSAGEFAAHALALMKAEQASSAASFGSTWILAGSTESQK</sequence>
<keyword evidence="9" id="KW-1185">Reference proteome</keyword>
<feature type="domain" description="Peptidase S9A N-terminal" evidence="7">
    <location>
        <begin position="392"/>
        <end position="621"/>
    </location>
</feature>
<dbReference type="Gene3D" id="2.130.10.120">
    <property type="entry name" value="Prolyl oligopeptidase, N-terminal domain"/>
    <property type="match status" value="1"/>
</dbReference>
<dbReference type="GO" id="GO:0070012">
    <property type="term" value="F:oligopeptidase activity"/>
    <property type="evidence" value="ECO:0007669"/>
    <property type="project" value="TreeGrafter"/>
</dbReference>